<evidence type="ECO:0000256" key="1">
    <source>
        <dbReference type="SAM" id="Phobius"/>
    </source>
</evidence>
<evidence type="ECO:0000313" key="2">
    <source>
        <dbReference type="EMBL" id="PLB45821.1"/>
    </source>
</evidence>
<comment type="caution">
    <text evidence="2">The sequence shown here is derived from an EMBL/GenBank/DDBJ whole genome shotgun (WGS) entry which is preliminary data.</text>
</comment>
<protein>
    <submittedName>
        <fullName evidence="2">Uncharacterized protein</fullName>
    </submittedName>
</protein>
<dbReference type="RefSeq" id="XP_024701123.1">
    <property type="nucleotide sequence ID" value="XM_024843036.1"/>
</dbReference>
<feature type="transmembrane region" description="Helical" evidence="1">
    <location>
        <begin position="105"/>
        <end position="126"/>
    </location>
</feature>
<dbReference type="EMBL" id="MSFO01000007">
    <property type="protein sequence ID" value="PLB45821.1"/>
    <property type="molecule type" value="Genomic_DNA"/>
</dbReference>
<proteinExistence type="predicted"/>
<reference evidence="2 3" key="1">
    <citation type="submission" date="2016-12" db="EMBL/GenBank/DDBJ databases">
        <title>The genomes of Aspergillus section Nigri reveals drivers in fungal speciation.</title>
        <authorList>
            <consortium name="DOE Joint Genome Institute"/>
            <person name="Vesth T.C."/>
            <person name="Nybo J."/>
            <person name="Theobald S."/>
            <person name="Brandl J."/>
            <person name="Frisvad J.C."/>
            <person name="Nielsen K.F."/>
            <person name="Lyhne E.K."/>
            <person name="Kogle M.E."/>
            <person name="Kuo A."/>
            <person name="Riley R."/>
            <person name="Clum A."/>
            <person name="Nolan M."/>
            <person name="Lipzen A."/>
            <person name="Salamov A."/>
            <person name="Henrissat B."/>
            <person name="Wiebenga A."/>
            <person name="De Vries R.P."/>
            <person name="Grigoriev I.V."/>
            <person name="Mortensen U.H."/>
            <person name="Andersen M.R."/>
            <person name="Baker S.E."/>
        </authorList>
    </citation>
    <scope>NUCLEOTIDE SEQUENCE [LARGE SCALE GENOMIC DNA]</scope>
    <source>
        <strain evidence="2 3">IBT 23096</strain>
    </source>
</reference>
<organism evidence="2 3">
    <name type="scientific">Aspergillus steynii IBT 23096</name>
    <dbReference type="NCBI Taxonomy" id="1392250"/>
    <lineage>
        <taxon>Eukaryota</taxon>
        <taxon>Fungi</taxon>
        <taxon>Dikarya</taxon>
        <taxon>Ascomycota</taxon>
        <taxon>Pezizomycotina</taxon>
        <taxon>Eurotiomycetes</taxon>
        <taxon>Eurotiomycetidae</taxon>
        <taxon>Eurotiales</taxon>
        <taxon>Aspergillaceae</taxon>
        <taxon>Aspergillus</taxon>
        <taxon>Aspergillus subgen. Circumdati</taxon>
    </lineage>
</organism>
<accession>A0A2I2FYV1</accession>
<dbReference type="PANTHER" id="PTHR35394">
    <property type="entry name" value="DUF3176 DOMAIN-CONTAINING PROTEIN"/>
    <property type="match status" value="1"/>
</dbReference>
<dbReference type="GeneID" id="36550735"/>
<evidence type="ECO:0000313" key="3">
    <source>
        <dbReference type="Proteomes" id="UP000234275"/>
    </source>
</evidence>
<name>A0A2I2FYV1_9EURO</name>
<dbReference type="VEuPathDB" id="FungiDB:P170DRAFT_253033"/>
<dbReference type="OrthoDB" id="5376804at2759"/>
<keyword evidence="3" id="KW-1185">Reference proteome</keyword>
<keyword evidence="1" id="KW-0472">Membrane</keyword>
<keyword evidence="1" id="KW-0812">Transmembrane</keyword>
<sequence length="179" mass="20030">MGYLGSNKTASTEAESKKGHGVRAVHVRAHLQCLYLEWCFFATELTVCPIKPGDAQYFTGLLTSRSPYKQLVYSSTAYRTKYALTTNDSSFIHGTVFVPEASVAVIWPFLTLPAVVLVLGFAFFYTTMFLNKKGQASLWKSSLLPLLFHGWLKTSMMISILPLARWSSKRGQSRSSCRL</sequence>
<gene>
    <name evidence="2" type="ORF">P170DRAFT_253033</name>
</gene>
<dbReference type="Proteomes" id="UP000234275">
    <property type="component" value="Unassembled WGS sequence"/>
</dbReference>
<dbReference type="AlphaFoldDB" id="A0A2I2FYV1"/>
<keyword evidence="1" id="KW-1133">Transmembrane helix</keyword>
<dbReference type="PANTHER" id="PTHR35394:SF5">
    <property type="entry name" value="DUF3176 DOMAIN-CONTAINING PROTEIN"/>
    <property type="match status" value="1"/>
</dbReference>